<evidence type="ECO:0000313" key="3">
    <source>
        <dbReference type="Proteomes" id="UP000838756"/>
    </source>
</evidence>
<comment type="caution">
    <text evidence="2">The sequence shown here is derived from an EMBL/GenBank/DDBJ whole genome shotgun (WGS) entry which is preliminary data.</text>
</comment>
<dbReference type="AlphaFoldDB" id="A0A8S4R767"/>
<protein>
    <submittedName>
        <fullName evidence="2">Jg4032 protein</fullName>
    </submittedName>
</protein>
<feature type="compositionally biased region" description="Low complexity" evidence="1">
    <location>
        <begin position="72"/>
        <end position="89"/>
    </location>
</feature>
<dbReference type="OrthoDB" id="6932353at2759"/>
<feature type="compositionally biased region" description="Basic and acidic residues" evidence="1">
    <location>
        <begin position="1"/>
        <end position="11"/>
    </location>
</feature>
<evidence type="ECO:0000256" key="1">
    <source>
        <dbReference type="SAM" id="MobiDB-lite"/>
    </source>
</evidence>
<dbReference type="EMBL" id="CAKXAJ010024860">
    <property type="protein sequence ID" value="CAH2231971.1"/>
    <property type="molecule type" value="Genomic_DNA"/>
</dbReference>
<evidence type="ECO:0000313" key="2">
    <source>
        <dbReference type="EMBL" id="CAH2231971.1"/>
    </source>
</evidence>
<feature type="compositionally biased region" description="Polar residues" evidence="1">
    <location>
        <begin position="43"/>
        <end position="69"/>
    </location>
</feature>
<sequence length="267" mass="29167">MGAKAGHEKSSKTRGWTSSQLDVSSLGVLLDLSSPNRNPDPDSLNQNGNSPTNPFGQNSDQGAQTNSGVKINPTSQQQEPNQQQNQQPLIVHQNQPQPIVGQENQPQQVVIRQPNQPQQIYVSQPNQPQQIVPVQQNQQPNQIIIDQQPNRQGVITVQSNQPAVIWNQPPNQQIVGNPSNQQPIMANQPGQQAIWVTPNGQQTILVGQPNQMQVSQIGQGGQQHGQAILVPKPGENNVYTFIPINSQNNNQNQGVSNGNTIWVPVQS</sequence>
<proteinExistence type="predicted"/>
<feature type="compositionally biased region" description="Low complexity" evidence="1">
    <location>
        <begin position="18"/>
        <end position="34"/>
    </location>
</feature>
<organism evidence="2 3">
    <name type="scientific">Pararge aegeria aegeria</name>
    <dbReference type="NCBI Taxonomy" id="348720"/>
    <lineage>
        <taxon>Eukaryota</taxon>
        <taxon>Metazoa</taxon>
        <taxon>Ecdysozoa</taxon>
        <taxon>Arthropoda</taxon>
        <taxon>Hexapoda</taxon>
        <taxon>Insecta</taxon>
        <taxon>Pterygota</taxon>
        <taxon>Neoptera</taxon>
        <taxon>Endopterygota</taxon>
        <taxon>Lepidoptera</taxon>
        <taxon>Glossata</taxon>
        <taxon>Ditrysia</taxon>
        <taxon>Papilionoidea</taxon>
        <taxon>Nymphalidae</taxon>
        <taxon>Satyrinae</taxon>
        <taxon>Satyrini</taxon>
        <taxon>Parargina</taxon>
        <taxon>Pararge</taxon>
    </lineage>
</organism>
<accession>A0A8S4R767</accession>
<keyword evidence="3" id="KW-1185">Reference proteome</keyword>
<feature type="region of interest" description="Disordered" evidence="1">
    <location>
        <begin position="1"/>
        <end position="89"/>
    </location>
</feature>
<name>A0A8S4R767_9NEOP</name>
<gene>
    <name evidence="2" type="primary">jg4032</name>
    <name evidence="2" type="ORF">PAEG_LOCUS10323</name>
</gene>
<dbReference type="Proteomes" id="UP000838756">
    <property type="component" value="Unassembled WGS sequence"/>
</dbReference>
<reference evidence="2" key="1">
    <citation type="submission" date="2022-03" db="EMBL/GenBank/DDBJ databases">
        <authorList>
            <person name="Lindestad O."/>
        </authorList>
    </citation>
    <scope>NUCLEOTIDE SEQUENCE</scope>
</reference>